<evidence type="ECO:0000256" key="8">
    <source>
        <dbReference type="ARBA" id="ARBA00035585"/>
    </source>
</evidence>
<feature type="transmembrane region" description="Helical" evidence="10">
    <location>
        <begin position="6"/>
        <end position="23"/>
    </location>
</feature>
<evidence type="ECO:0000256" key="1">
    <source>
        <dbReference type="ARBA" id="ARBA00004651"/>
    </source>
</evidence>
<evidence type="ECO:0000256" key="10">
    <source>
        <dbReference type="RuleBase" id="RU004340"/>
    </source>
</evidence>
<evidence type="ECO:0000256" key="6">
    <source>
        <dbReference type="ARBA" id="ARBA00023303"/>
    </source>
</evidence>
<dbReference type="Pfam" id="PF02537">
    <property type="entry name" value="CRCB"/>
    <property type="match status" value="1"/>
</dbReference>
<keyword evidence="2 10" id="KW-1003">Cell membrane</keyword>
<keyword evidence="3 10" id="KW-0812">Transmembrane</keyword>
<comment type="subcellular location">
    <subcellularLocation>
        <location evidence="1">Cell membrane</location>
        <topology evidence="1">Multi-pass membrane protein</topology>
    </subcellularLocation>
</comment>
<name>A0ABT2HXH1_9MICO</name>
<comment type="caution">
    <text evidence="11">The sequence shown here is derived from an EMBL/GenBank/DDBJ whole genome shotgun (WGS) entry which is preliminary data.</text>
</comment>
<keyword evidence="6" id="KW-0407">Ion channel</keyword>
<evidence type="ECO:0000256" key="9">
    <source>
        <dbReference type="ARBA" id="ARBA00049940"/>
    </source>
</evidence>
<comment type="similarity">
    <text evidence="7 10">Belongs to the fluoride channel Fluc/FEX (TC 1.A.43) family.</text>
</comment>
<feature type="transmembrane region" description="Helical" evidence="10">
    <location>
        <begin position="89"/>
        <end position="108"/>
    </location>
</feature>
<keyword evidence="6" id="KW-0813">Transport</keyword>
<evidence type="ECO:0000256" key="5">
    <source>
        <dbReference type="ARBA" id="ARBA00023136"/>
    </source>
</evidence>
<proteinExistence type="inferred from homology"/>
<evidence type="ECO:0000256" key="2">
    <source>
        <dbReference type="ARBA" id="ARBA00022475"/>
    </source>
</evidence>
<evidence type="ECO:0000313" key="12">
    <source>
        <dbReference type="Proteomes" id="UP001525379"/>
    </source>
</evidence>
<sequence>MSPLMIAGLVALGGLGSVLRFVIHSGVSRERPITEAEGTTSATPSSTPASRITRRVGLWWAMADVRLGIVNILASFLAGLAATSLTGELRALAVIGFCGGFSTWSTLMNDTRKHIEAKRYVRAVSCIVLTLALALVAAAIGLRLGDLTTS</sequence>
<comment type="function">
    <text evidence="9">Fluoride-specific ion channel. Important for reducing fluoride concentration in the cell, thus reducing its toxicity.</text>
</comment>
<accession>A0ABT2HXH1</accession>
<dbReference type="Proteomes" id="UP001525379">
    <property type="component" value="Unassembled WGS sequence"/>
</dbReference>
<feature type="transmembrane region" description="Helical" evidence="10">
    <location>
        <begin position="58"/>
        <end position="83"/>
    </location>
</feature>
<feature type="transmembrane region" description="Helical" evidence="10">
    <location>
        <begin position="120"/>
        <end position="142"/>
    </location>
</feature>
<evidence type="ECO:0000313" key="11">
    <source>
        <dbReference type="EMBL" id="MCT2043027.1"/>
    </source>
</evidence>
<comment type="catalytic activity">
    <reaction evidence="8">
        <text>fluoride(in) = fluoride(out)</text>
        <dbReference type="Rhea" id="RHEA:76159"/>
        <dbReference type="ChEBI" id="CHEBI:17051"/>
    </reaction>
    <physiologicalReaction direction="left-to-right" evidence="8">
        <dbReference type="Rhea" id="RHEA:76160"/>
    </physiologicalReaction>
</comment>
<keyword evidence="12" id="KW-1185">Reference proteome</keyword>
<dbReference type="RefSeq" id="WP_206394110.1">
    <property type="nucleotide sequence ID" value="NZ_JAFDPW010000001.1"/>
</dbReference>
<keyword evidence="5 10" id="KW-0472">Membrane</keyword>
<keyword evidence="6" id="KW-0406">Ion transport</keyword>
<evidence type="ECO:0000256" key="4">
    <source>
        <dbReference type="ARBA" id="ARBA00022989"/>
    </source>
</evidence>
<organism evidence="11 12">
    <name type="scientific">Pseudoclavibacter albus</name>
    <dbReference type="NCBI Taxonomy" id="272241"/>
    <lineage>
        <taxon>Bacteria</taxon>
        <taxon>Bacillati</taxon>
        <taxon>Actinomycetota</taxon>
        <taxon>Actinomycetes</taxon>
        <taxon>Micrococcales</taxon>
        <taxon>Microbacteriaceae</taxon>
        <taxon>Pseudoclavibacter</taxon>
    </lineage>
</organism>
<protein>
    <recommendedName>
        <fullName evidence="10">Fluoride-specific ion channel</fullName>
    </recommendedName>
</protein>
<evidence type="ECO:0000256" key="3">
    <source>
        <dbReference type="ARBA" id="ARBA00022692"/>
    </source>
</evidence>
<reference evidence="11 12" key="1">
    <citation type="submission" date="2022-04" db="EMBL/GenBank/DDBJ databases">
        <title>Human microbiome associated bacterial genomes.</title>
        <authorList>
            <person name="Sandstrom S."/>
            <person name="Salamzade R."/>
            <person name="Kalan L.R."/>
        </authorList>
    </citation>
    <scope>NUCLEOTIDE SEQUENCE [LARGE SCALE GENOMIC DNA]</scope>
    <source>
        <strain evidence="12">p3-SID1799</strain>
    </source>
</reference>
<dbReference type="InterPro" id="IPR003691">
    <property type="entry name" value="FluC"/>
</dbReference>
<gene>
    <name evidence="11" type="ORF">M3D15_06740</name>
</gene>
<dbReference type="EMBL" id="JALXSQ010000023">
    <property type="protein sequence ID" value="MCT2043027.1"/>
    <property type="molecule type" value="Genomic_DNA"/>
</dbReference>
<keyword evidence="4 10" id="KW-1133">Transmembrane helix</keyword>
<evidence type="ECO:0000256" key="7">
    <source>
        <dbReference type="ARBA" id="ARBA00035120"/>
    </source>
</evidence>